<dbReference type="InterPro" id="IPR003108">
    <property type="entry name" value="GAR_dom"/>
</dbReference>
<dbReference type="GO" id="GO:0005794">
    <property type="term" value="C:Golgi apparatus"/>
    <property type="evidence" value="ECO:0007669"/>
    <property type="project" value="TreeGrafter"/>
</dbReference>
<sequence>MVSLANSSSHASLRPPPSPSMSSSSSSKSLNQEDEENITITAKLPPSSKHGKRKSQEDLRLLAVSTHMTELSYTISDIQTRIFEIQELRHKSQASGDTAGTTTIIDQSLMSLDERIETVSKGMKSISDSLEPLLQSAPTPTVPSNGDTSENSAILRKHATLVAEWEAVQDESDVLREELKEDKWLTVFRTVTDQADGMMSSLEKAVNRCQEFIWQVHKRTEEPLSHSTSSDASQRSDKTPTFEVYTSLLESFEAKKKHYMPATSKVLSIIDKGVRDRVTKNGETLRRHAESAQRWKNLKERIVRTDSEMEIARKLLLGNDNLSENGSSVSGTTSHTRNGYLNTPPNVSKGARSGSAASTISRSISPFRKFARKITGNTVTPLTINKNNLTRAPSSEPPPTAQNTVRRQRTSIFGGFRSAATPTPTTPDRPGHRYSASVTPDSSPRGASKGRTGVTTTSTSAPPKQRWNSSTKVESEDRSSTVKGTPPKRPPSAAGAYGDMSSSISGIFRRSLSRTSMASFPPVVPSNILRIHNTIFLPPSTSSYLPSATSELPSTLEIASAIPSADALAIPNFHLVPTLPPASYTPGVPTTPRARAKTPSHIPAPSNKLRSIVPPMSDDGWDDEGSMQRAFSPAFSASGGASAHPPRPPSRSMIPIPTLHLSSASRPGSSMSNNAEGTFKSAAARAQTPEFTLRARVQQLAVFPGTPSRQTGRPSLPGSAGKLPPSSFRDGPSRTPSRSGSRTGTYTPTNDSLPLHEYVPGNPRDPLDAEVAFVVNSISHGLLVERVDPPLKKLPKEGEEQKAQYAFSNALSRKVITCRLTTLTRPGKADIMVTKKVMCRVGGRVAGFEPLHSQSAGGDVSAALIVTYFIYPAVSTLHHVAFNPVSGQAAAQGPDWSSQEGKEKQSKGAASAGRMRTGSAALSSSPSLVPGISAGSLATNQDIDGASTCTLSSLDPSSLEMADYLSQETTTPAADGSAYGDSEPMFASPSMASVYIEPDVPNPFLIDDDDDSDEETGGATPTRTESIEPPADEVPLAPPSPNPFGSPIQSPIANRNKDVPPPPQSDSDEEDAPELYLPGLCIPTMFLPIPNTDPLTTLLNKYIHPIDKRPVRDLNGEWQRTDFHTLVMTNSWRALARMARDRIVTSDPEDLTLILGLWYLRLSSLARLRLFNQTTAECTNLFSLLNAIEPASTRTWLFDRILPFELEVMQARLKYWTGDHMAYLDALYALLRKCRVRSRRAKGEPSAVAMWKERGARICLIIASQLMEMKDFAAAARLLEPLCEQEGVPSPALRSAIARIYLQSGNLGMAAHHFTIVSADPNTPASVRDMNTSLMAAAEGDWAQAGEVLQSSVLVENPDNYVAVNNLCVALLSQGKLKEGIEVMEKALKASPESVVAEPFLFNLSTLYELRSATAIENKRNLLIEVAKWSGDGLKTTCLKMPTT</sequence>
<feature type="region of interest" description="Disordered" evidence="1">
    <location>
        <begin position="322"/>
        <end position="360"/>
    </location>
</feature>
<feature type="domain" description="GAR" evidence="2">
    <location>
        <begin position="762"/>
        <end position="859"/>
    </location>
</feature>
<dbReference type="Proteomes" id="UP001218188">
    <property type="component" value="Unassembled WGS sequence"/>
</dbReference>
<feature type="region of interest" description="Disordered" evidence="1">
    <location>
        <begin position="703"/>
        <end position="762"/>
    </location>
</feature>
<gene>
    <name evidence="3" type="ORF">C8F04DRAFT_1389791</name>
</gene>
<feature type="compositionally biased region" description="Polar residues" evidence="1">
    <location>
        <begin position="322"/>
        <end position="346"/>
    </location>
</feature>
<feature type="region of interest" description="Disordered" evidence="1">
    <location>
        <begin position="381"/>
        <end position="500"/>
    </location>
</feature>
<evidence type="ECO:0000256" key="1">
    <source>
        <dbReference type="SAM" id="MobiDB-lite"/>
    </source>
</evidence>
<comment type="caution">
    <text evidence="3">The sequence shown here is derived from an EMBL/GenBank/DDBJ whole genome shotgun (WGS) entry which is preliminary data.</text>
</comment>
<feature type="region of interest" description="Disordered" evidence="1">
    <location>
        <begin position="999"/>
        <end position="1074"/>
    </location>
</feature>
<evidence type="ECO:0000259" key="2">
    <source>
        <dbReference type="PROSITE" id="PS51460"/>
    </source>
</evidence>
<feature type="compositionally biased region" description="Polar residues" evidence="1">
    <location>
        <begin position="381"/>
        <end position="393"/>
    </location>
</feature>
<keyword evidence="4" id="KW-1185">Reference proteome</keyword>
<dbReference type="Gene3D" id="1.25.40.10">
    <property type="entry name" value="Tetratricopeptide repeat domain"/>
    <property type="match status" value="1"/>
</dbReference>
<accession>A0AAD6TCG3</accession>
<proteinExistence type="predicted"/>
<evidence type="ECO:0000313" key="4">
    <source>
        <dbReference type="Proteomes" id="UP001218188"/>
    </source>
</evidence>
<feature type="compositionally biased region" description="Low complexity" evidence="1">
    <location>
        <begin position="630"/>
        <end position="657"/>
    </location>
</feature>
<feature type="region of interest" description="Disordered" evidence="1">
    <location>
        <begin position="588"/>
        <end position="681"/>
    </location>
</feature>
<dbReference type="SUPFAM" id="SSF48452">
    <property type="entry name" value="TPR-like"/>
    <property type="match status" value="1"/>
</dbReference>
<reference evidence="3" key="1">
    <citation type="submission" date="2023-03" db="EMBL/GenBank/DDBJ databases">
        <title>Massive genome expansion in bonnet fungi (Mycena s.s.) driven by repeated elements and novel gene families across ecological guilds.</title>
        <authorList>
            <consortium name="Lawrence Berkeley National Laboratory"/>
            <person name="Harder C.B."/>
            <person name="Miyauchi S."/>
            <person name="Viragh M."/>
            <person name="Kuo A."/>
            <person name="Thoen E."/>
            <person name="Andreopoulos B."/>
            <person name="Lu D."/>
            <person name="Skrede I."/>
            <person name="Drula E."/>
            <person name="Henrissat B."/>
            <person name="Morin E."/>
            <person name="Kohler A."/>
            <person name="Barry K."/>
            <person name="LaButti K."/>
            <person name="Morin E."/>
            <person name="Salamov A."/>
            <person name="Lipzen A."/>
            <person name="Mereny Z."/>
            <person name="Hegedus B."/>
            <person name="Baldrian P."/>
            <person name="Stursova M."/>
            <person name="Weitz H."/>
            <person name="Taylor A."/>
            <person name="Grigoriev I.V."/>
            <person name="Nagy L.G."/>
            <person name="Martin F."/>
            <person name="Kauserud H."/>
        </authorList>
    </citation>
    <scope>NUCLEOTIDE SEQUENCE</scope>
    <source>
        <strain evidence="3">CBHHK200</strain>
    </source>
</reference>
<dbReference type="Pfam" id="PF08580">
    <property type="entry name" value="KAR9"/>
    <property type="match status" value="1"/>
</dbReference>
<name>A0AAD6TCG3_9AGAR</name>
<dbReference type="InterPro" id="IPR013889">
    <property type="entry name" value="Karyogamy_KAR9"/>
</dbReference>
<feature type="compositionally biased region" description="Polar residues" evidence="1">
    <location>
        <begin position="1"/>
        <end position="11"/>
    </location>
</feature>
<feature type="region of interest" description="Disordered" evidence="1">
    <location>
        <begin position="1"/>
        <end position="55"/>
    </location>
</feature>
<dbReference type="GO" id="GO:0008017">
    <property type="term" value="F:microtubule binding"/>
    <property type="evidence" value="ECO:0007669"/>
    <property type="project" value="InterPro"/>
</dbReference>
<feature type="compositionally biased region" description="Polar residues" evidence="1">
    <location>
        <begin position="453"/>
        <end position="472"/>
    </location>
</feature>
<dbReference type="EMBL" id="JARJCM010000009">
    <property type="protein sequence ID" value="KAJ7043679.1"/>
    <property type="molecule type" value="Genomic_DNA"/>
</dbReference>
<dbReference type="InterPro" id="IPR011990">
    <property type="entry name" value="TPR-like_helical_dom_sf"/>
</dbReference>
<feature type="compositionally biased region" description="Low complexity" evidence="1">
    <location>
        <begin position="20"/>
        <end position="29"/>
    </location>
</feature>
<feature type="compositionally biased region" description="Low complexity" evidence="1">
    <location>
        <begin position="733"/>
        <end position="749"/>
    </location>
</feature>
<evidence type="ECO:0000313" key="3">
    <source>
        <dbReference type="EMBL" id="KAJ7043679.1"/>
    </source>
</evidence>
<dbReference type="PANTHER" id="PTHR21581:SF6">
    <property type="entry name" value="TRAFFICKING PROTEIN PARTICLE COMPLEX SUBUNIT 12"/>
    <property type="match status" value="1"/>
</dbReference>
<feature type="region of interest" description="Disordered" evidence="1">
    <location>
        <begin position="888"/>
        <end position="926"/>
    </location>
</feature>
<feature type="compositionally biased region" description="Polar residues" evidence="1">
    <location>
        <begin position="660"/>
        <end position="676"/>
    </location>
</feature>
<dbReference type="GO" id="GO:0030008">
    <property type="term" value="C:TRAPP complex"/>
    <property type="evidence" value="ECO:0007669"/>
    <property type="project" value="TreeGrafter"/>
</dbReference>
<feature type="region of interest" description="Disordered" evidence="1">
    <location>
        <begin position="220"/>
        <end position="239"/>
    </location>
</feature>
<protein>
    <recommendedName>
        <fullName evidence="2">GAR domain-containing protein</fullName>
    </recommendedName>
</protein>
<dbReference type="PANTHER" id="PTHR21581">
    <property type="entry name" value="D-ALANYL-D-ALANINE CARBOXYPEPTIDASE"/>
    <property type="match status" value="1"/>
</dbReference>
<organism evidence="3 4">
    <name type="scientific">Mycena alexandri</name>
    <dbReference type="NCBI Taxonomy" id="1745969"/>
    <lineage>
        <taxon>Eukaryota</taxon>
        <taxon>Fungi</taxon>
        <taxon>Dikarya</taxon>
        <taxon>Basidiomycota</taxon>
        <taxon>Agaricomycotina</taxon>
        <taxon>Agaricomycetes</taxon>
        <taxon>Agaricomycetidae</taxon>
        <taxon>Agaricales</taxon>
        <taxon>Marasmiineae</taxon>
        <taxon>Mycenaceae</taxon>
        <taxon>Mycena</taxon>
    </lineage>
</organism>
<feature type="compositionally biased region" description="Acidic residues" evidence="1">
    <location>
        <begin position="1006"/>
        <end position="1016"/>
    </location>
</feature>
<dbReference type="PROSITE" id="PS51460">
    <property type="entry name" value="GAR"/>
    <property type="match status" value="1"/>
</dbReference>